<proteinExistence type="predicted"/>
<sequence length="63" mass="6927">ALSLIFWSLTIVPLIKYVFIVLRADDHGEGGTFALYSLLSRHSGISVRGNENSDDLTIANYDA</sequence>
<feature type="non-terminal residue" evidence="1">
    <location>
        <position position="1"/>
    </location>
</feature>
<reference evidence="1" key="1">
    <citation type="submission" date="2021-06" db="EMBL/GenBank/DDBJ databases">
        <authorList>
            <person name="Kallberg Y."/>
            <person name="Tangrot J."/>
            <person name="Rosling A."/>
        </authorList>
    </citation>
    <scope>NUCLEOTIDE SEQUENCE</scope>
    <source>
        <strain evidence="1">MA461A</strain>
    </source>
</reference>
<gene>
    <name evidence="1" type="ORF">RPERSI_LOCUS34560</name>
</gene>
<evidence type="ECO:0000313" key="1">
    <source>
        <dbReference type="EMBL" id="CAG8847286.1"/>
    </source>
</evidence>
<protein>
    <submittedName>
        <fullName evidence="1">9742_t:CDS:1</fullName>
    </submittedName>
</protein>
<name>A0ACA9SRT3_9GLOM</name>
<organism evidence="1 2">
    <name type="scientific">Racocetra persica</name>
    <dbReference type="NCBI Taxonomy" id="160502"/>
    <lineage>
        <taxon>Eukaryota</taxon>
        <taxon>Fungi</taxon>
        <taxon>Fungi incertae sedis</taxon>
        <taxon>Mucoromycota</taxon>
        <taxon>Glomeromycotina</taxon>
        <taxon>Glomeromycetes</taxon>
        <taxon>Diversisporales</taxon>
        <taxon>Gigasporaceae</taxon>
        <taxon>Racocetra</taxon>
    </lineage>
</organism>
<feature type="non-terminal residue" evidence="1">
    <location>
        <position position="63"/>
    </location>
</feature>
<accession>A0ACA9SRT3</accession>
<comment type="caution">
    <text evidence="1">The sequence shown here is derived from an EMBL/GenBank/DDBJ whole genome shotgun (WGS) entry which is preliminary data.</text>
</comment>
<dbReference type="EMBL" id="CAJVQC010155187">
    <property type="protein sequence ID" value="CAG8847286.1"/>
    <property type="molecule type" value="Genomic_DNA"/>
</dbReference>
<dbReference type="Proteomes" id="UP000789920">
    <property type="component" value="Unassembled WGS sequence"/>
</dbReference>
<evidence type="ECO:0000313" key="2">
    <source>
        <dbReference type="Proteomes" id="UP000789920"/>
    </source>
</evidence>
<keyword evidence="2" id="KW-1185">Reference proteome</keyword>